<feature type="region of interest" description="Disordered" evidence="1">
    <location>
        <begin position="1"/>
        <end position="27"/>
    </location>
</feature>
<protein>
    <submittedName>
        <fullName evidence="2">Uncharacterized protein</fullName>
    </submittedName>
</protein>
<sequence length="41" mass="4479">MHVPVMPKRGMARVAARAPPPGSQTSLRCSRTSFLVKMGRL</sequence>
<dbReference type="EMBL" id="GGEC01091509">
    <property type="protein sequence ID" value="MBX71993.1"/>
    <property type="molecule type" value="Transcribed_RNA"/>
</dbReference>
<reference evidence="2" key="1">
    <citation type="submission" date="2018-02" db="EMBL/GenBank/DDBJ databases">
        <title>Rhizophora mucronata_Transcriptome.</title>
        <authorList>
            <person name="Meera S.P."/>
            <person name="Sreeshan A."/>
            <person name="Augustine A."/>
        </authorList>
    </citation>
    <scope>NUCLEOTIDE SEQUENCE</scope>
    <source>
        <tissue evidence="2">Leaf</tissue>
    </source>
</reference>
<evidence type="ECO:0000256" key="1">
    <source>
        <dbReference type="SAM" id="MobiDB-lite"/>
    </source>
</evidence>
<name>A0A2P2QYE8_RHIMU</name>
<accession>A0A2P2QYE8</accession>
<organism evidence="2">
    <name type="scientific">Rhizophora mucronata</name>
    <name type="common">Asiatic mangrove</name>
    <dbReference type="NCBI Taxonomy" id="61149"/>
    <lineage>
        <taxon>Eukaryota</taxon>
        <taxon>Viridiplantae</taxon>
        <taxon>Streptophyta</taxon>
        <taxon>Embryophyta</taxon>
        <taxon>Tracheophyta</taxon>
        <taxon>Spermatophyta</taxon>
        <taxon>Magnoliopsida</taxon>
        <taxon>eudicotyledons</taxon>
        <taxon>Gunneridae</taxon>
        <taxon>Pentapetalae</taxon>
        <taxon>rosids</taxon>
        <taxon>fabids</taxon>
        <taxon>Malpighiales</taxon>
        <taxon>Rhizophoraceae</taxon>
        <taxon>Rhizophora</taxon>
    </lineage>
</organism>
<evidence type="ECO:0000313" key="2">
    <source>
        <dbReference type="EMBL" id="MBX71993.1"/>
    </source>
</evidence>
<proteinExistence type="predicted"/>
<dbReference type="AlphaFoldDB" id="A0A2P2QYE8"/>